<dbReference type="EMBL" id="JAVFKD010000002">
    <property type="protein sequence ID" value="KAK5997436.1"/>
    <property type="molecule type" value="Genomic_DNA"/>
</dbReference>
<accession>A0ABR0SZ17</accession>
<organism evidence="1 2">
    <name type="scientific">Cladobotryum mycophilum</name>
    <dbReference type="NCBI Taxonomy" id="491253"/>
    <lineage>
        <taxon>Eukaryota</taxon>
        <taxon>Fungi</taxon>
        <taxon>Dikarya</taxon>
        <taxon>Ascomycota</taxon>
        <taxon>Pezizomycotina</taxon>
        <taxon>Sordariomycetes</taxon>
        <taxon>Hypocreomycetidae</taxon>
        <taxon>Hypocreales</taxon>
        <taxon>Hypocreaceae</taxon>
        <taxon>Cladobotryum</taxon>
    </lineage>
</organism>
<evidence type="ECO:0000313" key="2">
    <source>
        <dbReference type="Proteomes" id="UP001338125"/>
    </source>
</evidence>
<protein>
    <submittedName>
        <fullName evidence="1">Uncharacterized protein</fullName>
    </submittedName>
</protein>
<sequence>MAPRGFPDFLSFGGFADLTYQNEEEFVAARVSSIFGYAGIDGAGDSTTFLVDDFKTRRVISLAKSVQEGVGGGHTVLPVLVSYTCNLSLGDAQAGLQNAEGLGHGFANLILSLRVAKESTSGESPVPAAFIINPDFLGEAQRNLSNEYQLPVREPLQSALDHQAVDAEIPDTITDSLRGYVQAVNWLIRTVAPDMSFGWSASIWGAGSSGWVYSSDQSPAEVAKVTADYIKFLGVYDAEYAPDFLAVDRYEADDFTARAYMNGYCYGPTEWGRFFDFCKALHENLSVPVLPWQIPASHIPTQADNVEDEFDAQHWGTGGSYVLGDTAVGSDVNNINQKVLSLGLNASLTWTNSIEELFQRAEPFDLSKPAYQDFPPGGIFAVLLGGGATTGVISTVGDGGSWAREKLAAYSKNPVPLE</sequence>
<comment type="caution">
    <text evidence="1">The sequence shown here is derived from an EMBL/GenBank/DDBJ whole genome shotgun (WGS) entry which is preliminary data.</text>
</comment>
<name>A0ABR0SZ17_9HYPO</name>
<proteinExistence type="predicted"/>
<reference evidence="1 2" key="1">
    <citation type="submission" date="2024-01" db="EMBL/GenBank/DDBJ databases">
        <title>Complete genome of Cladobotryum mycophilum ATHUM6906.</title>
        <authorList>
            <person name="Christinaki A.C."/>
            <person name="Myridakis A.I."/>
            <person name="Kouvelis V.N."/>
        </authorList>
    </citation>
    <scope>NUCLEOTIDE SEQUENCE [LARGE SCALE GENOMIC DNA]</scope>
    <source>
        <strain evidence="1 2">ATHUM6906</strain>
    </source>
</reference>
<dbReference type="Proteomes" id="UP001338125">
    <property type="component" value="Unassembled WGS sequence"/>
</dbReference>
<keyword evidence="2" id="KW-1185">Reference proteome</keyword>
<evidence type="ECO:0000313" key="1">
    <source>
        <dbReference type="EMBL" id="KAK5997436.1"/>
    </source>
</evidence>
<gene>
    <name evidence="1" type="ORF">PT974_02793</name>
</gene>